<dbReference type="Gene3D" id="1.10.510.10">
    <property type="entry name" value="Transferase(Phosphotransferase) domain 1"/>
    <property type="match status" value="1"/>
</dbReference>
<keyword evidence="7" id="KW-0547">Nucleotide-binding</keyword>
<comment type="pathway">
    <text evidence="3">Protein modification; protein ubiquitination.</text>
</comment>
<dbReference type="SUPFAM" id="SSF56112">
    <property type="entry name" value="Protein kinase-like (PK-like)"/>
    <property type="match status" value="1"/>
</dbReference>
<dbReference type="OrthoDB" id="4062651at2759"/>
<evidence type="ECO:0000259" key="11">
    <source>
        <dbReference type="PROSITE" id="PS51698"/>
    </source>
</evidence>
<dbReference type="InterPro" id="IPR001245">
    <property type="entry name" value="Ser-Thr/Tyr_kinase_cat_dom"/>
</dbReference>
<feature type="coiled-coil region" evidence="8">
    <location>
        <begin position="375"/>
        <end position="461"/>
    </location>
</feature>
<dbReference type="EC" id="2.3.2.27" evidence="4"/>
<dbReference type="SUPFAM" id="SSF57850">
    <property type="entry name" value="RING/U-box"/>
    <property type="match status" value="1"/>
</dbReference>
<dbReference type="CDD" id="cd16655">
    <property type="entry name" value="RING-Ubox_WDSUB1-like"/>
    <property type="match status" value="1"/>
</dbReference>
<dbReference type="PROSITE" id="PS00107">
    <property type="entry name" value="PROTEIN_KINASE_ATP"/>
    <property type="match status" value="1"/>
</dbReference>
<dbReference type="Pfam" id="PF07714">
    <property type="entry name" value="PK_Tyr_Ser-Thr"/>
    <property type="match status" value="1"/>
</dbReference>
<dbReference type="SMART" id="SM00504">
    <property type="entry name" value="Ubox"/>
    <property type="match status" value="1"/>
</dbReference>
<keyword evidence="13" id="KW-1185">Reference proteome</keyword>
<feature type="binding site" evidence="7">
    <location>
        <position position="529"/>
    </location>
    <ligand>
        <name>ATP</name>
        <dbReference type="ChEBI" id="CHEBI:30616"/>
    </ligand>
</feature>
<dbReference type="InterPro" id="IPR051348">
    <property type="entry name" value="U-box_ubiquitin_ligases"/>
</dbReference>
<name>A0A8K0MQT9_9ROSA</name>
<evidence type="ECO:0000256" key="9">
    <source>
        <dbReference type="SAM" id="MobiDB-lite"/>
    </source>
</evidence>
<evidence type="ECO:0000313" key="13">
    <source>
        <dbReference type="Proteomes" id="UP000796880"/>
    </source>
</evidence>
<dbReference type="EMBL" id="VOIH02000002">
    <property type="protein sequence ID" value="KAF3454714.1"/>
    <property type="molecule type" value="Genomic_DNA"/>
</dbReference>
<accession>A0A8K0MQT9</accession>
<evidence type="ECO:0000256" key="2">
    <source>
        <dbReference type="ARBA" id="ARBA00003861"/>
    </source>
</evidence>
<feature type="domain" description="U-box" evidence="11">
    <location>
        <begin position="774"/>
        <end position="845"/>
    </location>
</feature>
<dbReference type="InterPro" id="IPR013083">
    <property type="entry name" value="Znf_RING/FYVE/PHD"/>
</dbReference>
<dbReference type="GO" id="GO:0004672">
    <property type="term" value="F:protein kinase activity"/>
    <property type="evidence" value="ECO:0007669"/>
    <property type="project" value="InterPro"/>
</dbReference>
<dbReference type="InterPro" id="IPR011009">
    <property type="entry name" value="Kinase-like_dom_sf"/>
</dbReference>
<proteinExistence type="predicted"/>
<sequence length="845" mass="94692">MELLQPSHPPHHGLSPDLLSGFSSSPSFRRGFSSSVTSMLPEIVGDNGNKVHVAVGKCVDKAVSLLHWTFRSFEGKEVCILHVYQPSQLIPTLLGKLPASQANAEVVAAYRMEERGETMKLLQNYLSLCSDAKVKASAITIEADHVQNGIVDLVNKHRIRKLVMGAVPENCIKVKKSSKKANYAAKNAPLFCEIWFVNKGKHLWTRDASEGTSSLPSCSQPQSESAEKFRSKSFQYGQNKLIDPDCLHSSSAKITQSARISDRVQSKPFHSELASSATFSCSTGTCLLQHLHGSRSPTTASSSSTSGYNSAERRMSSDEESLYNQLTNVRLEVEASRSKALAELLKCRKLESEAMESISKVKLFESAYARETKHRKEAEDALRTTLEEQEKLLEEKEEITKELQRTMRNVALLDNRAQEANRRRDEAVGELNIIQASIATLRQEKQQIRRQKMEAQHWLERWRSRGQAGAANCNGLTGFVEELPKLAEFSLSDLETATCNFSESFKLGQGGFGCVYKGEMLGRTVAVRKLHPHNMQSQSEFQQEVQVLGKLQHPHLVTLLGVCPEIWSIVYEYLPNGNLQDHLFRKNNLSPLTWKIRTRIIAEISSALCFLHSSKPEKIVHGDLKPETIRLDSELSCKICDFGICRLITEDNLYCPSFLWNTEPKGAFPYTDPEFQRTGVLTPKSDIYSFGIIILQILTRRPPVGLAGEVRKADSCGKLALVLDSSAGEWPISVARRLVELGLQCSELNSRDRPDLTPSLVRELEQLHVSEERPVPSFFLCPILQEIMHDPQVAADGFTYEREAIRGWLENGKETSPMTNLKLSPLHLTPNHTLRLAIQEWLCKS</sequence>
<dbReference type="Gene3D" id="3.30.200.20">
    <property type="entry name" value="Phosphorylase Kinase, domain 1"/>
    <property type="match status" value="1"/>
</dbReference>
<keyword evidence="7" id="KW-0067">ATP-binding</keyword>
<dbReference type="InterPro" id="IPR003613">
    <property type="entry name" value="Ubox_domain"/>
</dbReference>
<keyword evidence="8" id="KW-0175">Coiled coil</keyword>
<evidence type="ECO:0000256" key="3">
    <source>
        <dbReference type="ARBA" id="ARBA00004906"/>
    </source>
</evidence>
<organism evidence="12 13">
    <name type="scientific">Rhamnella rubrinervis</name>
    <dbReference type="NCBI Taxonomy" id="2594499"/>
    <lineage>
        <taxon>Eukaryota</taxon>
        <taxon>Viridiplantae</taxon>
        <taxon>Streptophyta</taxon>
        <taxon>Embryophyta</taxon>
        <taxon>Tracheophyta</taxon>
        <taxon>Spermatophyta</taxon>
        <taxon>Magnoliopsida</taxon>
        <taxon>eudicotyledons</taxon>
        <taxon>Gunneridae</taxon>
        <taxon>Pentapetalae</taxon>
        <taxon>rosids</taxon>
        <taxon>fabids</taxon>
        <taxon>Rosales</taxon>
        <taxon>Rhamnaceae</taxon>
        <taxon>rhamnoid group</taxon>
        <taxon>Rhamneae</taxon>
        <taxon>Rhamnella</taxon>
    </lineage>
</organism>
<dbReference type="InterPro" id="IPR014729">
    <property type="entry name" value="Rossmann-like_a/b/a_fold"/>
</dbReference>
<dbReference type="PROSITE" id="PS51698">
    <property type="entry name" value="U_BOX"/>
    <property type="match status" value="1"/>
</dbReference>
<gene>
    <name evidence="12" type="ORF">FNV43_RR05162</name>
</gene>
<comment type="caution">
    <text evidence="12">The sequence shown here is derived from an EMBL/GenBank/DDBJ whole genome shotgun (WGS) entry which is preliminary data.</text>
</comment>
<dbReference type="Proteomes" id="UP000796880">
    <property type="component" value="Unassembled WGS sequence"/>
</dbReference>
<evidence type="ECO:0000256" key="4">
    <source>
        <dbReference type="ARBA" id="ARBA00012483"/>
    </source>
</evidence>
<dbReference type="SUPFAM" id="SSF52402">
    <property type="entry name" value="Adenine nucleotide alpha hydrolases-like"/>
    <property type="match status" value="1"/>
</dbReference>
<dbReference type="InterPro" id="IPR000719">
    <property type="entry name" value="Prot_kinase_dom"/>
</dbReference>
<keyword evidence="6" id="KW-0833">Ubl conjugation pathway</keyword>
<evidence type="ECO:0000259" key="10">
    <source>
        <dbReference type="PROSITE" id="PS50011"/>
    </source>
</evidence>
<evidence type="ECO:0000256" key="7">
    <source>
        <dbReference type="PROSITE-ProRule" id="PRU10141"/>
    </source>
</evidence>
<feature type="compositionally biased region" description="Low complexity" evidence="9">
    <location>
        <begin position="294"/>
        <end position="306"/>
    </location>
</feature>
<comment type="catalytic activity">
    <reaction evidence="1">
        <text>S-ubiquitinyl-[E2 ubiquitin-conjugating enzyme]-L-cysteine + [acceptor protein]-L-lysine = [E2 ubiquitin-conjugating enzyme]-L-cysteine + N(6)-ubiquitinyl-[acceptor protein]-L-lysine.</text>
        <dbReference type="EC" id="2.3.2.27"/>
    </reaction>
</comment>
<comment type="function">
    <text evidence="2">Functions as an E3 ubiquitin ligase.</text>
</comment>
<feature type="domain" description="Protein kinase" evidence="10">
    <location>
        <begin position="501"/>
        <end position="767"/>
    </location>
</feature>
<evidence type="ECO:0000256" key="1">
    <source>
        <dbReference type="ARBA" id="ARBA00000900"/>
    </source>
</evidence>
<feature type="region of interest" description="Disordered" evidence="9">
    <location>
        <begin position="291"/>
        <end position="319"/>
    </location>
</feature>
<dbReference type="Gene3D" id="3.40.50.620">
    <property type="entry name" value="HUPs"/>
    <property type="match status" value="1"/>
</dbReference>
<evidence type="ECO:0000256" key="8">
    <source>
        <dbReference type="SAM" id="Coils"/>
    </source>
</evidence>
<dbReference type="UniPathway" id="UPA00143"/>
<dbReference type="GO" id="GO:0005524">
    <property type="term" value="F:ATP binding"/>
    <property type="evidence" value="ECO:0007669"/>
    <property type="project" value="UniProtKB-UniRule"/>
</dbReference>
<protein>
    <recommendedName>
        <fullName evidence="4">RING-type E3 ubiquitin transferase</fullName>
        <ecNumber evidence="4">2.3.2.27</ecNumber>
    </recommendedName>
</protein>
<dbReference type="Gene3D" id="3.30.40.10">
    <property type="entry name" value="Zinc/RING finger domain, C3HC4 (zinc finger)"/>
    <property type="match status" value="1"/>
</dbReference>
<evidence type="ECO:0000256" key="6">
    <source>
        <dbReference type="ARBA" id="ARBA00022786"/>
    </source>
</evidence>
<reference evidence="12" key="1">
    <citation type="submission" date="2020-03" db="EMBL/GenBank/DDBJ databases">
        <title>A high-quality chromosome-level genome assembly of a woody plant with both climbing and erect habits, Rhamnella rubrinervis.</title>
        <authorList>
            <person name="Lu Z."/>
            <person name="Yang Y."/>
            <person name="Zhu X."/>
            <person name="Sun Y."/>
        </authorList>
    </citation>
    <scope>NUCLEOTIDE SEQUENCE</scope>
    <source>
        <strain evidence="12">BYM</strain>
        <tissue evidence="12">Leaf</tissue>
    </source>
</reference>
<evidence type="ECO:0000313" key="12">
    <source>
        <dbReference type="EMBL" id="KAF3454714.1"/>
    </source>
</evidence>
<dbReference type="InterPro" id="IPR017441">
    <property type="entry name" value="Protein_kinase_ATP_BS"/>
</dbReference>
<dbReference type="GO" id="GO:0061630">
    <property type="term" value="F:ubiquitin protein ligase activity"/>
    <property type="evidence" value="ECO:0007669"/>
    <property type="project" value="UniProtKB-EC"/>
</dbReference>
<dbReference type="Pfam" id="PF04564">
    <property type="entry name" value="U-box"/>
    <property type="match status" value="1"/>
</dbReference>
<dbReference type="GO" id="GO:0016567">
    <property type="term" value="P:protein ubiquitination"/>
    <property type="evidence" value="ECO:0007669"/>
    <property type="project" value="UniProtKB-UniPathway"/>
</dbReference>
<dbReference type="PANTHER" id="PTHR45647:SF43">
    <property type="entry name" value="OS10G0100500 PROTEIN"/>
    <property type="match status" value="1"/>
</dbReference>
<dbReference type="PROSITE" id="PS50011">
    <property type="entry name" value="PROTEIN_KINASE_DOM"/>
    <property type="match status" value="1"/>
</dbReference>
<dbReference type="CDD" id="cd01989">
    <property type="entry name" value="USP_STK_Ubox_N"/>
    <property type="match status" value="1"/>
</dbReference>
<evidence type="ECO:0000256" key="5">
    <source>
        <dbReference type="ARBA" id="ARBA00022679"/>
    </source>
</evidence>
<keyword evidence="5" id="KW-0808">Transferase</keyword>
<dbReference type="PANTHER" id="PTHR45647">
    <property type="entry name" value="OS02G0152300 PROTEIN"/>
    <property type="match status" value="1"/>
</dbReference>
<dbReference type="AlphaFoldDB" id="A0A8K0MQT9"/>